<dbReference type="GeneID" id="4908588"/>
<sequence length="306" mass="33126">MKPLLATAAILLATGLALGNGDVALLAAVPLASYAVNALLPPPRIAVAKRREGSYVEVYIQGDRLPGVLYIYDAAPLDAPGGPRRWALFKPPLKRTLRLRYREEAPGGGLVVEVYNPAMTKRAVVVYAEEPRAAAPPAKPWEGAEEFAEVKPYQPGDPLRRVNWRAFAKTGELYVNKYAGSERGRAVVVVDARRLRGAVVEAAAKAAAILAERGYDVSYFVLGHGEAQEVPKSFTPSCTGRPPCADVVTYVGSLRDPCPVDCLRVVYIDVAARNPLAAIRRLSLYRELRARGAEVLTDVEKLAEVV</sequence>
<dbReference type="eggNOG" id="arCOG02742">
    <property type="taxonomic scope" value="Archaea"/>
</dbReference>
<dbReference type="HOGENOM" id="CLU_896075_0_0_2"/>
<dbReference type="OrthoDB" id="31512at2157"/>
<protein>
    <submittedName>
        <fullName evidence="1">Uncharacterized protein</fullName>
    </submittedName>
</protein>
<evidence type="ECO:0000313" key="1">
    <source>
        <dbReference type="EMBL" id="ABO07850.1"/>
    </source>
</evidence>
<dbReference type="PANTHER" id="PTHR33608:SF6">
    <property type="entry name" value="BLL2464 PROTEIN"/>
    <property type="match status" value="1"/>
</dbReference>
<name>A3MT83_PYRCJ</name>
<dbReference type="Proteomes" id="UP000001431">
    <property type="component" value="Chromosome"/>
</dbReference>
<dbReference type="AlphaFoldDB" id="A3MT83"/>
<dbReference type="RefSeq" id="WP_011849107.1">
    <property type="nucleotide sequence ID" value="NC_009073.1"/>
</dbReference>
<keyword evidence="2" id="KW-1185">Reference proteome</keyword>
<accession>A3MT83</accession>
<dbReference type="EMBL" id="CP000561">
    <property type="protein sequence ID" value="ABO07850.1"/>
    <property type="molecule type" value="Genomic_DNA"/>
</dbReference>
<dbReference type="STRING" id="410359.Pcal_0416"/>
<proteinExistence type="predicted"/>
<dbReference type="KEGG" id="pcl:Pcal_0416"/>
<organism evidence="1 2">
    <name type="scientific">Pyrobaculum calidifontis (strain DSM 21063 / JCM 11548 / VA1)</name>
    <dbReference type="NCBI Taxonomy" id="410359"/>
    <lineage>
        <taxon>Archaea</taxon>
        <taxon>Thermoproteota</taxon>
        <taxon>Thermoprotei</taxon>
        <taxon>Thermoproteales</taxon>
        <taxon>Thermoproteaceae</taxon>
        <taxon>Pyrobaculum</taxon>
    </lineage>
</organism>
<dbReference type="PANTHER" id="PTHR33608">
    <property type="entry name" value="BLL2464 PROTEIN"/>
    <property type="match status" value="1"/>
</dbReference>
<reference evidence="1" key="1">
    <citation type="submission" date="2007-02" db="EMBL/GenBank/DDBJ databases">
        <title>Complete sequence of Pyrobaculum calidifontis JCM 11548.</title>
        <authorList>
            <consortium name="US DOE Joint Genome Institute"/>
            <person name="Copeland A."/>
            <person name="Lucas S."/>
            <person name="Lapidus A."/>
            <person name="Barry K."/>
            <person name="Glavina del Rio T."/>
            <person name="Dalin E."/>
            <person name="Tice H."/>
            <person name="Pitluck S."/>
            <person name="Chain P."/>
            <person name="Malfatti S."/>
            <person name="Shin M."/>
            <person name="Vergez L."/>
            <person name="Schmutz J."/>
            <person name="Larimer F."/>
            <person name="Land M."/>
            <person name="Hauser L."/>
            <person name="Kyrpides N."/>
            <person name="Mikhailova N."/>
            <person name="Cozen A.E."/>
            <person name="Fitz-Gibbon S.T."/>
            <person name="House C.H."/>
            <person name="Saltikov C."/>
            <person name="Lowe T.M."/>
            <person name="Richardson P."/>
        </authorList>
    </citation>
    <scope>NUCLEOTIDE SEQUENCE [LARGE SCALE GENOMIC DNA]</scope>
    <source>
        <strain evidence="1">JCM 11548</strain>
    </source>
</reference>
<gene>
    <name evidence="1" type="ordered locus">Pcal_0416</name>
</gene>
<evidence type="ECO:0000313" key="2">
    <source>
        <dbReference type="Proteomes" id="UP000001431"/>
    </source>
</evidence>